<proteinExistence type="predicted"/>
<dbReference type="EMBL" id="AWXZ01000013">
    <property type="protein sequence ID" value="ESR26768.1"/>
    <property type="molecule type" value="Genomic_DNA"/>
</dbReference>
<evidence type="ECO:0000256" key="1">
    <source>
        <dbReference type="SAM" id="MobiDB-lite"/>
    </source>
</evidence>
<evidence type="ECO:0000313" key="3">
    <source>
        <dbReference type="Proteomes" id="UP000017819"/>
    </source>
</evidence>
<keyword evidence="3" id="KW-1185">Reference proteome</keyword>
<name>V4TLV1_9HYPH</name>
<sequence length="160" mass="17305">MTNEFEHQDGAVAVHPAAHAQGLYERLSRTLEDLMATLDEEAALIRGAKLRDAAALGTRKAMLAEDYRRGLGVLREDAETANRIAPEELQELKARHRELETILQTNLAVLATARTVSEALVKSVADAMGAKTPQPSTYSADARRTGTDARPAPIAVDTAF</sequence>
<gene>
    <name evidence="2" type="ORF">N177_0552</name>
</gene>
<protein>
    <recommendedName>
        <fullName evidence="4">Flagellar protein FlgN</fullName>
    </recommendedName>
</protein>
<dbReference type="eggNOG" id="ENOG5032QZ3">
    <property type="taxonomic scope" value="Bacteria"/>
</dbReference>
<dbReference type="Proteomes" id="UP000017819">
    <property type="component" value="Unassembled WGS sequence"/>
</dbReference>
<dbReference type="RefSeq" id="WP_023430701.1">
    <property type="nucleotide sequence ID" value="NZ_AWXZ01000013.1"/>
</dbReference>
<dbReference type="STRING" id="631454.N177_0552"/>
<organism evidence="2 3">
    <name type="scientific">Lutibaculum baratangense AMV1</name>
    <dbReference type="NCBI Taxonomy" id="631454"/>
    <lineage>
        <taxon>Bacteria</taxon>
        <taxon>Pseudomonadati</taxon>
        <taxon>Pseudomonadota</taxon>
        <taxon>Alphaproteobacteria</taxon>
        <taxon>Hyphomicrobiales</taxon>
        <taxon>Tepidamorphaceae</taxon>
        <taxon>Lutibaculum</taxon>
    </lineage>
</organism>
<reference evidence="2 3" key="1">
    <citation type="journal article" date="2014" name="Genome Announc.">
        <title>Draft Genome Sequence of Lutibaculum baratangense Strain AMV1T, Isolated from a Mud Volcano in Andamans, India.</title>
        <authorList>
            <person name="Singh A."/>
            <person name="Sreenivas A."/>
            <person name="Sathyanarayana Reddy G."/>
            <person name="Pinnaka A.K."/>
            <person name="Shivaji S."/>
        </authorList>
    </citation>
    <scope>NUCLEOTIDE SEQUENCE [LARGE SCALE GENOMIC DNA]</scope>
    <source>
        <strain evidence="2 3">AMV1</strain>
    </source>
</reference>
<dbReference type="OrthoDB" id="7677847at2"/>
<dbReference type="AlphaFoldDB" id="V4TLV1"/>
<evidence type="ECO:0008006" key="4">
    <source>
        <dbReference type="Google" id="ProtNLM"/>
    </source>
</evidence>
<evidence type="ECO:0000313" key="2">
    <source>
        <dbReference type="EMBL" id="ESR26768.1"/>
    </source>
</evidence>
<feature type="region of interest" description="Disordered" evidence="1">
    <location>
        <begin position="131"/>
        <end position="160"/>
    </location>
</feature>
<comment type="caution">
    <text evidence="2">The sequence shown here is derived from an EMBL/GenBank/DDBJ whole genome shotgun (WGS) entry which is preliminary data.</text>
</comment>
<accession>V4TLV1</accession>